<dbReference type="PROSITE" id="PS50271">
    <property type="entry name" value="ZF_UBP"/>
    <property type="match status" value="1"/>
</dbReference>
<dbReference type="Gene3D" id="3.30.40.10">
    <property type="entry name" value="Zinc/RING finger domain, C3HC4 (zinc finger)"/>
    <property type="match status" value="2"/>
</dbReference>
<feature type="compositionally biased region" description="Low complexity" evidence="6">
    <location>
        <begin position="112"/>
        <end position="125"/>
    </location>
</feature>
<dbReference type="InterPro" id="IPR047243">
    <property type="entry name" value="RING-H2_BRAP2"/>
</dbReference>
<evidence type="ECO:0000256" key="4">
    <source>
        <dbReference type="PROSITE-ProRule" id="PRU00502"/>
    </source>
</evidence>
<comment type="caution">
    <text evidence="9">The sequence shown here is derived from an EMBL/GenBank/DDBJ whole genome shotgun (WGS) entry which is preliminary data.</text>
</comment>
<dbReference type="PANTHER" id="PTHR24007">
    <property type="entry name" value="BRCA1-ASSOCIATED PROTEIN"/>
    <property type="match status" value="1"/>
</dbReference>
<dbReference type="CDD" id="cd16457">
    <property type="entry name" value="RING-H2_BRAP2"/>
    <property type="match status" value="1"/>
</dbReference>
<feature type="compositionally biased region" description="Basic residues" evidence="6">
    <location>
        <begin position="780"/>
        <end position="791"/>
    </location>
</feature>
<proteinExistence type="predicted"/>
<evidence type="ECO:0000256" key="5">
    <source>
        <dbReference type="SAM" id="Coils"/>
    </source>
</evidence>
<dbReference type="InterPro" id="IPR034931">
    <property type="entry name" value="ETP1_RRM"/>
</dbReference>
<feature type="domain" description="RING-type" evidence="7">
    <location>
        <begin position="459"/>
        <end position="498"/>
    </location>
</feature>
<dbReference type="SUPFAM" id="SSF57850">
    <property type="entry name" value="RING/U-box"/>
    <property type="match status" value="1"/>
</dbReference>
<dbReference type="SMART" id="SM00290">
    <property type="entry name" value="ZnF_UBP"/>
    <property type="match status" value="1"/>
</dbReference>
<keyword evidence="10" id="KW-1185">Reference proteome</keyword>
<organism evidence="9 10">
    <name type="scientific">Polytolypa hystricis (strain UAMH7299)</name>
    <dbReference type="NCBI Taxonomy" id="1447883"/>
    <lineage>
        <taxon>Eukaryota</taxon>
        <taxon>Fungi</taxon>
        <taxon>Dikarya</taxon>
        <taxon>Ascomycota</taxon>
        <taxon>Pezizomycotina</taxon>
        <taxon>Eurotiomycetes</taxon>
        <taxon>Eurotiomycetidae</taxon>
        <taxon>Onygenales</taxon>
        <taxon>Onygenales incertae sedis</taxon>
        <taxon>Polytolypa</taxon>
    </lineage>
</organism>
<feature type="compositionally biased region" description="Polar residues" evidence="6">
    <location>
        <begin position="68"/>
        <end position="93"/>
    </location>
</feature>
<sequence length="791" mass="87715">MPAYFYHIRLEFLTQPPSHLEFSGNSHQTNPSRSSLVLESVHEALRPFEGRRKGQNQHSIERSKKNAKSTGVTPRSESSKVSSLGAKPNSNSREPVGALPLRQCQASPPENAASSSASSLQYQQQQHHHSAYDHRYRKQPEQPTRNATDCESTIPPFPAIHPSVIGDDARVDQISVESVDMVAPEQNHSRKSSINNAAATNTNTTTFTRGPSNNNQIAKGIGTNVIGGLATKGRYVPLDRNVLDSVWGIVHLYRDAQESASLYKDDDDPSFLKGSSLARNSTASIAGVIGGGASNRKYGSADVVGEDVLAEDCTTLCILAVPSYLAPSDFLGFVGEETRDEVSHFRMIRTARANRYMVLMKFRSGKKAREWQREWNGKVFNSMEPETCHVVFVKTVEIQIDEPVAEGRFPDMSNDPFTPANPALIATNPQNQPGALASTSLSTKPLAPPTPSLIELPTCPVCLERMDETTGLLTIICQHVFHCTCLQKWKGSGCPVCRYTQEDFGKRRDSFGFNEGPTECNVCHSEENLWLCLICGHVGCGRYDEAHAFAHFKQTSHAFAMDLSTQRVWDYVGDGYVHRIIQNKSDGKLVELPAADHSALDPPDWADAVPREKLENMGVEYTHLLTSQLESQRTYFEEKVERAADKASEASAAAAAAQEAAEKAVERLVALHEQHDSLIRETIPTLERDKGRAERRAEKFETMARNMEKEWREEKAMNTNLLERVELLNTEVEKLKAANQELSEQNRDLTFFISGSERLKGHGEDVVEGTVSIPEEQRSSKKKKGKGRAKG</sequence>
<dbReference type="GO" id="GO:0005737">
    <property type="term" value="C:cytoplasm"/>
    <property type="evidence" value="ECO:0007669"/>
    <property type="project" value="TreeGrafter"/>
</dbReference>
<evidence type="ECO:0000313" key="10">
    <source>
        <dbReference type="Proteomes" id="UP000224634"/>
    </source>
</evidence>
<keyword evidence="2 4" id="KW-0863">Zinc-finger</keyword>
<keyword evidence="5" id="KW-0175">Coiled coil</keyword>
<dbReference type="Pfam" id="PF13639">
    <property type="entry name" value="zf-RING_2"/>
    <property type="match status" value="1"/>
</dbReference>
<dbReference type="InterPro" id="IPR001841">
    <property type="entry name" value="Znf_RING"/>
</dbReference>
<dbReference type="InterPro" id="IPR011422">
    <property type="entry name" value="BRAP2/ETP1_RRM"/>
</dbReference>
<evidence type="ECO:0000256" key="1">
    <source>
        <dbReference type="ARBA" id="ARBA00022723"/>
    </source>
</evidence>
<dbReference type="InterPro" id="IPR001607">
    <property type="entry name" value="Znf_UBP"/>
</dbReference>
<dbReference type="GO" id="GO:0007265">
    <property type="term" value="P:Ras protein signal transduction"/>
    <property type="evidence" value="ECO:0007669"/>
    <property type="project" value="TreeGrafter"/>
</dbReference>
<dbReference type="GO" id="GO:0008270">
    <property type="term" value="F:zinc ion binding"/>
    <property type="evidence" value="ECO:0007669"/>
    <property type="project" value="UniProtKB-KW"/>
</dbReference>
<dbReference type="Pfam" id="PF02148">
    <property type="entry name" value="zf-UBP"/>
    <property type="match status" value="1"/>
</dbReference>
<dbReference type="InterPro" id="IPR013083">
    <property type="entry name" value="Znf_RING/FYVE/PHD"/>
</dbReference>
<keyword evidence="1" id="KW-0479">Metal-binding</keyword>
<dbReference type="EMBL" id="PDNA01000008">
    <property type="protein sequence ID" value="PGH27307.1"/>
    <property type="molecule type" value="Genomic_DNA"/>
</dbReference>
<evidence type="ECO:0008006" key="11">
    <source>
        <dbReference type="Google" id="ProtNLM"/>
    </source>
</evidence>
<evidence type="ECO:0000313" key="9">
    <source>
        <dbReference type="EMBL" id="PGH27307.1"/>
    </source>
</evidence>
<evidence type="ECO:0000256" key="2">
    <source>
        <dbReference type="ARBA" id="ARBA00022771"/>
    </source>
</evidence>
<dbReference type="SMART" id="SM00184">
    <property type="entry name" value="RING"/>
    <property type="match status" value="1"/>
</dbReference>
<keyword evidence="3" id="KW-0862">Zinc</keyword>
<feature type="compositionally biased region" description="Basic and acidic residues" evidence="6">
    <location>
        <begin position="130"/>
        <end position="140"/>
    </location>
</feature>
<dbReference type="Pfam" id="PF07576">
    <property type="entry name" value="BRAP2"/>
    <property type="match status" value="1"/>
</dbReference>
<evidence type="ECO:0000256" key="3">
    <source>
        <dbReference type="ARBA" id="ARBA00022833"/>
    </source>
</evidence>
<feature type="region of interest" description="Disordered" evidence="6">
    <location>
        <begin position="762"/>
        <end position="791"/>
    </location>
</feature>
<feature type="coiled-coil region" evidence="5">
    <location>
        <begin position="640"/>
        <end position="748"/>
    </location>
</feature>
<dbReference type="STRING" id="1447883.A0A2B7Z3A1"/>
<name>A0A2B7Z3A1_POLH7</name>
<protein>
    <recommendedName>
        <fullName evidence="11">BRCA1-associated protein</fullName>
    </recommendedName>
</protein>
<dbReference type="OrthoDB" id="273556at2759"/>
<dbReference type="GO" id="GO:0061630">
    <property type="term" value="F:ubiquitin protein ligase activity"/>
    <property type="evidence" value="ECO:0007669"/>
    <property type="project" value="TreeGrafter"/>
</dbReference>
<feature type="region of interest" description="Disordered" evidence="6">
    <location>
        <begin position="47"/>
        <end position="149"/>
    </location>
</feature>
<evidence type="ECO:0000259" key="8">
    <source>
        <dbReference type="PROSITE" id="PS50271"/>
    </source>
</evidence>
<reference evidence="9 10" key="1">
    <citation type="submission" date="2017-10" db="EMBL/GenBank/DDBJ databases">
        <title>Comparative genomics in systemic dimorphic fungi from Ajellomycetaceae.</title>
        <authorList>
            <person name="Munoz J.F."/>
            <person name="Mcewen J.G."/>
            <person name="Clay O.K."/>
            <person name="Cuomo C.A."/>
        </authorList>
    </citation>
    <scope>NUCLEOTIDE SEQUENCE [LARGE SCALE GENOMIC DNA]</scope>
    <source>
        <strain evidence="9 10">UAMH7299</strain>
    </source>
</reference>
<dbReference type="CDD" id="cd12717">
    <property type="entry name" value="RRM_ETP1"/>
    <property type="match status" value="1"/>
</dbReference>
<evidence type="ECO:0000256" key="6">
    <source>
        <dbReference type="SAM" id="MobiDB-lite"/>
    </source>
</evidence>
<dbReference type="PANTHER" id="PTHR24007:SF7">
    <property type="entry name" value="BRCA1-ASSOCIATED PROTEIN"/>
    <property type="match status" value="1"/>
</dbReference>
<dbReference type="PROSITE" id="PS50089">
    <property type="entry name" value="ZF_RING_2"/>
    <property type="match status" value="1"/>
</dbReference>
<dbReference type="GO" id="GO:0016567">
    <property type="term" value="P:protein ubiquitination"/>
    <property type="evidence" value="ECO:0007669"/>
    <property type="project" value="TreeGrafter"/>
</dbReference>
<evidence type="ECO:0000259" key="7">
    <source>
        <dbReference type="PROSITE" id="PS50089"/>
    </source>
</evidence>
<dbReference type="Proteomes" id="UP000224634">
    <property type="component" value="Unassembled WGS sequence"/>
</dbReference>
<accession>A0A2B7Z3A1</accession>
<feature type="domain" description="UBP-type" evidence="8">
    <location>
        <begin position="495"/>
        <end position="596"/>
    </location>
</feature>
<gene>
    <name evidence="9" type="ORF">AJ80_01017</name>
</gene>
<dbReference type="AlphaFoldDB" id="A0A2B7Z3A1"/>